<dbReference type="InterPro" id="IPR031926">
    <property type="entry name" value="TMEM135_N"/>
</dbReference>
<evidence type="ECO:0000313" key="6">
    <source>
        <dbReference type="EMBL" id="CAB3983933.1"/>
    </source>
</evidence>
<keyword evidence="3" id="KW-0812">Transmembrane</keyword>
<proteinExistence type="inferred from homology"/>
<dbReference type="AlphaFoldDB" id="A0A7D9HIU0"/>
<evidence type="ECO:0000256" key="5">
    <source>
        <dbReference type="ARBA" id="ARBA00023136"/>
    </source>
</evidence>
<keyword evidence="5" id="KW-0472">Membrane</keyword>
<dbReference type="Proteomes" id="UP001152795">
    <property type="component" value="Unassembled WGS sequence"/>
</dbReference>
<accession>A0A7D9HIU0</accession>
<dbReference type="OrthoDB" id="291792at2759"/>
<protein>
    <submittedName>
        <fullName evidence="6">Uncharacterized protein</fullName>
    </submittedName>
</protein>
<organism evidence="6 7">
    <name type="scientific">Paramuricea clavata</name>
    <name type="common">Red gorgonian</name>
    <name type="synonym">Violescent sea-whip</name>
    <dbReference type="NCBI Taxonomy" id="317549"/>
    <lineage>
        <taxon>Eukaryota</taxon>
        <taxon>Metazoa</taxon>
        <taxon>Cnidaria</taxon>
        <taxon>Anthozoa</taxon>
        <taxon>Octocorallia</taxon>
        <taxon>Malacalcyonacea</taxon>
        <taxon>Plexauridae</taxon>
        <taxon>Paramuricea</taxon>
    </lineage>
</organism>
<dbReference type="Pfam" id="PF15982">
    <property type="entry name" value="TMEM135_C_rich"/>
    <property type="match status" value="1"/>
</dbReference>
<sequence>MTAFSKVNAKCTEALHPWTTSCSFATLEIFYHVFRTSFKIYGTLYLVTTLLRRKGWEYVKKELLYEVLRSTTFLSLNGGLFAAFLCLTRKLVGAFTVFTGGLFPALLSSYLGIIVERPERRGLLALYMFNNALEAIFNALVSRNILMTLSYGEVYMFCTATGLLMYLYRTNKLNNGLLNRIIKFLLGEEKLNANSTSSQNEFSVIGHTDIYKRLFSPIKAFSIGYLIEAVPGIFKSLFQPMKIPQILVHKNNFKLGLFLGSFVSIFQFVECLSAILRKRKDSFNSLVAGAVSGLSMLFYRSSTISLYLFTKVAEILFKNAQYQGVLPFIPYADIIIYTLSTAITFHMCVFESHNVRPSYMNFLKHITSNRIVPASINFPKLFLDGS</sequence>
<comment type="subcellular location">
    <subcellularLocation>
        <location evidence="1">Endomembrane system</location>
        <topology evidence="1">Multi-pass membrane protein</topology>
    </subcellularLocation>
</comment>
<dbReference type="PANTHER" id="PTHR12459:SF15">
    <property type="entry name" value="TRANSMEMBRANE PROTEIN 135"/>
    <property type="match status" value="1"/>
</dbReference>
<keyword evidence="4" id="KW-1133">Transmembrane helix</keyword>
<evidence type="ECO:0000256" key="1">
    <source>
        <dbReference type="ARBA" id="ARBA00004127"/>
    </source>
</evidence>
<keyword evidence="7" id="KW-1185">Reference proteome</keyword>
<dbReference type="PANTHER" id="PTHR12459">
    <property type="entry name" value="TRANSMEMBRANE PROTEIN 135-RELATED"/>
    <property type="match status" value="1"/>
</dbReference>
<name>A0A7D9HIU0_PARCT</name>
<reference evidence="6" key="1">
    <citation type="submission" date="2020-04" db="EMBL/GenBank/DDBJ databases">
        <authorList>
            <person name="Alioto T."/>
            <person name="Alioto T."/>
            <person name="Gomez Garrido J."/>
        </authorList>
    </citation>
    <scope>NUCLEOTIDE SEQUENCE</scope>
    <source>
        <strain evidence="6">A484AB</strain>
    </source>
</reference>
<dbReference type="EMBL" id="CACRXK020000677">
    <property type="protein sequence ID" value="CAB3983933.1"/>
    <property type="molecule type" value="Genomic_DNA"/>
</dbReference>
<comment type="caution">
    <text evidence="6">The sequence shown here is derived from an EMBL/GenBank/DDBJ whole genome shotgun (WGS) entry which is preliminary data.</text>
</comment>
<evidence type="ECO:0000313" key="7">
    <source>
        <dbReference type="Proteomes" id="UP001152795"/>
    </source>
</evidence>
<gene>
    <name evidence="6" type="ORF">PACLA_8A038241</name>
</gene>
<dbReference type="InterPro" id="IPR026749">
    <property type="entry name" value="Tmem135"/>
</dbReference>
<comment type="similarity">
    <text evidence="2">Belongs to the TMEM135 family.</text>
</comment>
<evidence type="ECO:0000256" key="4">
    <source>
        <dbReference type="ARBA" id="ARBA00022989"/>
    </source>
</evidence>
<evidence type="ECO:0000256" key="2">
    <source>
        <dbReference type="ARBA" id="ARBA00008924"/>
    </source>
</evidence>
<dbReference type="GO" id="GO:0012505">
    <property type="term" value="C:endomembrane system"/>
    <property type="evidence" value="ECO:0007669"/>
    <property type="project" value="UniProtKB-SubCell"/>
</dbReference>
<evidence type="ECO:0000256" key="3">
    <source>
        <dbReference type="ARBA" id="ARBA00022692"/>
    </source>
</evidence>